<dbReference type="RefSeq" id="WP_205378084.1">
    <property type="nucleotide sequence ID" value="NZ_JAFEJA010000002.1"/>
</dbReference>
<name>A0ABS2V2G8_9ACTN</name>
<reference evidence="1 2" key="1">
    <citation type="journal article" date="2016" name="Arch. Microbiol.">
        <title>Streptomyces zhihengii sp. nov., isolated from rhizospheric soil of Psammosilene tunicoides.</title>
        <authorList>
            <person name="Huang M.J."/>
            <person name="Fei J.J."/>
            <person name="Salam N."/>
            <person name="Kim C.J."/>
            <person name="Hozzein W.N."/>
            <person name="Xiao M."/>
            <person name="Huang H.Q."/>
            <person name="Li W.J."/>
        </authorList>
    </citation>
    <scope>NUCLEOTIDE SEQUENCE [LARGE SCALE GENOMIC DNA]</scope>
    <source>
        <strain evidence="1 2">YIM T102</strain>
    </source>
</reference>
<evidence type="ECO:0000313" key="1">
    <source>
        <dbReference type="EMBL" id="MBM9624031.1"/>
    </source>
</evidence>
<dbReference type="InterPro" id="IPR029044">
    <property type="entry name" value="Nucleotide-diphossugar_trans"/>
</dbReference>
<sequence length="532" mass="57166">MTAAEMWLQATVPVLLTLLLARALWALIAVEVCARWLLARAGSTPTGTQAGKDAVPWLVVLLPMLREQTIAEETVTAFRALDYPRDRAAVVVITTEREVSARAGHRDRLAALAAHAPLEAGQLRGLFPTVRCRKVAETVNAERSADRLRVLSELFDAEPTTADIVTSLAARLPDGGLPLVHLHQPDVGGRKAGQLNFALDRLERVLGPLGWREDEHADDTYAVVYDADAAPDRRTLQAFATEATAHRTRTRRAPALIQQQRLPLLARRPFAAGPVGLLLEGEWAYQLRRSLGIELARVRLHRFVAASRLPEAVRMWLRPMVYGVGCGMAVYLPAVRALGGFPEPMEDLGTGHRLSLLGADLTASAVAVLDEPYTEPSGLANLHALAFTASARPDRHAAAVAHLPTALSRPARVILVAREWADEAAWLLGAPLIAAAVLSAWWAGPAWTAVATAGVLLHGPVATARLLALAPALHAAVTPPPGLAPLPRTSPAHLASLVAASPFQPFVRLAGPWRLIFAKAAGRHRGFGKTER</sequence>
<evidence type="ECO:0000313" key="2">
    <source>
        <dbReference type="Proteomes" id="UP000664109"/>
    </source>
</evidence>
<dbReference type="Proteomes" id="UP000664109">
    <property type="component" value="Unassembled WGS sequence"/>
</dbReference>
<gene>
    <name evidence="1" type="ORF">JE024_36235</name>
</gene>
<comment type="caution">
    <text evidence="1">The sequence shown here is derived from an EMBL/GenBank/DDBJ whole genome shotgun (WGS) entry which is preliminary data.</text>
</comment>
<organism evidence="1 2">
    <name type="scientific">Streptomyces zhihengii</name>
    <dbReference type="NCBI Taxonomy" id="1818004"/>
    <lineage>
        <taxon>Bacteria</taxon>
        <taxon>Bacillati</taxon>
        <taxon>Actinomycetota</taxon>
        <taxon>Actinomycetes</taxon>
        <taxon>Kitasatosporales</taxon>
        <taxon>Streptomycetaceae</taxon>
        <taxon>Streptomyces</taxon>
    </lineage>
</organism>
<dbReference type="EMBL" id="JAFEJA010000002">
    <property type="protein sequence ID" value="MBM9624031.1"/>
    <property type="molecule type" value="Genomic_DNA"/>
</dbReference>
<accession>A0ABS2V2G8</accession>
<proteinExistence type="predicted"/>
<keyword evidence="2" id="KW-1185">Reference proteome</keyword>
<protein>
    <submittedName>
        <fullName evidence="1">Uncharacterized protein</fullName>
    </submittedName>
</protein>
<dbReference type="SUPFAM" id="SSF53448">
    <property type="entry name" value="Nucleotide-diphospho-sugar transferases"/>
    <property type="match status" value="1"/>
</dbReference>